<organism evidence="2 3">
    <name type="scientific">Prosthecochloris ethylica</name>
    <dbReference type="NCBI Taxonomy" id="2743976"/>
    <lineage>
        <taxon>Bacteria</taxon>
        <taxon>Pseudomonadati</taxon>
        <taxon>Chlorobiota</taxon>
        <taxon>Chlorobiia</taxon>
        <taxon>Chlorobiales</taxon>
        <taxon>Chlorobiaceae</taxon>
        <taxon>Prosthecochloris</taxon>
    </lineage>
</organism>
<keyword evidence="1" id="KW-0472">Membrane</keyword>
<sequence>MPANLLILPYIAGFWFISRCYLAKYRAQRHDGYRLLFYSAIAGLAFLMVPLFLEYVLFFFGLLPAGKHLEYFFPFLSSFGIQGIGTALTATILGIASAEVINKVEDKRHRQMHHLMKAIDRGENEFEKLIKDSWHASGEGDKIVLLSFTLKSREVYIGIPLELPVPFKSSHISLLPLFGGYCDQDTMEFAVTDDYWAFYKRVGEISDDGEPDTAFSPEQYRLVLAKDSIDTVKVFDFAYYDFKESQLQEDEQDP</sequence>
<name>A0ABR9XUM4_9CHLB</name>
<accession>A0ABR9XUM4</accession>
<evidence type="ECO:0000313" key="2">
    <source>
        <dbReference type="EMBL" id="MBF0637436.1"/>
    </source>
</evidence>
<feature type="transmembrane region" description="Helical" evidence="1">
    <location>
        <begin position="35"/>
        <end position="60"/>
    </location>
</feature>
<dbReference type="Proteomes" id="UP000619838">
    <property type="component" value="Unassembled WGS sequence"/>
</dbReference>
<proteinExistence type="predicted"/>
<reference evidence="2 3" key="1">
    <citation type="journal article" date="2020" name="Microorganisms">
        <title>Simultaneous Genome Sequencing of Prosthecochloris ethylica and Desulfuromonas acetoxidans within a Syntrophic Mixture Reveals Unique Pili and Protein Interactions.</title>
        <authorList>
            <person name="Kyndt J.A."/>
            <person name="Van Beeumen J.J."/>
            <person name="Meyer T.E."/>
        </authorList>
    </citation>
    <scope>NUCLEOTIDE SEQUENCE [LARGE SCALE GENOMIC DNA]</scope>
    <source>
        <strain evidence="2 3">N3</strain>
    </source>
</reference>
<gene>
    <name evidence="2" type="ORF">INT08_09685</name>
</gene>
<keyword evidence="3" id="KW-1185">Reference proteome</keyword>
<dbReference type="RefSeq" id="WP_175187845.1">
    <property type="nucleotide sequence ID" value="NZ_JABVZQ010000025.1"/>
</dbReference>
<evidence type="ECO:0000256" key="1">
    <source>
        <dbReference type="SAM" id="Phobius"/>
    </source>
</evidence>
<comment type="caution">
    <text evidence="2">The sequence shown here is derived from an EMBL/GenBank/DDBJ whole genome shotgun (WGS) entry which is preliminary data.</text>
</comment>
<keyword evidence="1" id="KW-0812">Transmembrane</keyword>
<protein>
    <submittedName>
        <fullName evidence="2">Uncharacterized protein</fullName>
    </submittedName>
</protein>
<feature type="transmembrane region" description="Helical" evidence="1">
    <location>
        <begin position="80"/>
        <end position="101"/>
    </location>
</feature>
<feature type="transmembrane region" description="Helical" evidence="1">
    <location>
        <begin position="6"/>
        <end position="23"/>
    </location>
</feature>
<evidence type="ECO:0000313" key="3">
    <source>
        <dbReference type="Proteomes" id="UP000619838"/>
    </source>
</evidence>
<dbReference type="EMBL" id="JADGII010000021">
    <property type="protein sequence ID" value="MBF0637436.1"/>
    <property type="molecule type" value="Genomic_DNA"/>
</dbReference>
<keyword evidence="1" id="KW-1133">Transmembrane helix</keyword>